<sequence length="226" mass="24039">MSDTDSFIEEVTEEVRRDKLYGYLRRYGWIAILAVLLIVGGAAWNEYRKAQAETKAQALGDEIVGALTQPNAAARAAAISSVEADNPEAAALVDMIAASELAATGDTTDAAARLEAISVNPDVPEVYRQIAAFKALLVGAADQLPAERFEGFSRIATPGHPMRVLAEEQLALIEIETGQREAAIARLQAILNDAEAGTDLQQRALQVIVALGGEPDVSVLPQTDSN</sequence>
<dbReference type="InterPro" id="IPR018704">
    <property type="entry name" value="SecYEG/CpoB_TPR"/>
</dbReference>
<accession>A0A4S4NFA2</accession>
<comment type="caution">
    <text evidence="3">The sequence shown here is derived from an EMBL/GenBank/DDBJ whole genome shotgun (WGS) entry which is preliminary data.</text>
</comment>
<feature type="transmembrane region" description="Helical" evidence="1">
    <location>
        <begin position="27"/>
        <end position="45"/>
    </location>
</feature>
<dbReference type="AlphaFoldDB" id="A0A4S4NFA2"/>
<protein>
    <submittedName>
        <fullName evidence="3">Tetratricopeptide repeat protein</fullName>
    </submittedName>
</protein>
<gene>
    <name evidence="3" type="ORF">E4Z66_01360</name>
</gene>
<proteinExistence type="predicted"/>
<keyword evidence="1" id="KW-1133">Transmembrane helix</keyword>
<reference evidence="3 4" key="1">
    <citation type="submission" date="2019-04" db="EMBL/GenBank/DDBJ databases">
        <title>Shimia ponticola sp. nov., isolated from seawater.</title>
        <authorList>
            <person name="Kim Y.-O."/>
            <person name="Yoon J.-H."/>
        </authorList>
    </citation>
    <scope>NUCLEOTIDE SEQUENCE [LARGE SCALE GENOMIC DNA]</scope>
    <source>
        <strain evidence="3 4">MYP11</strain>
    </source>
</reference>
<dbReference type="Proteomes" id="UP000306602">
    <property type="component" value="Unassembled WGS sequence"/>
</dbReference>
<dbReference type="RefSeq" id="WP_136461145.1">
    <property type="nucleotide sequence ID" value="NZ_SRKY01000001.1"/>
</dbReference>
<dbReference type="Pfam" id="PF09976">
    <property type="entry name" value="TPR_21"/>
    <property type="match status" value="1"/>
</dbReference>
<evidence type="ECO:0000256" key="1">
    <source>
        <dbReference type="SAM" id="Phobius"/>
    </source>
</evidence>
<evidence type="ECO:0000259" key="2">
    <source>
        <dbReference type="Pfam" id="PF09976"/>
    </source>
</evidence>
<keyword evidence="4" id="KW-1185">Reference proteome</keyword>
<evidence type="ECO:0000313" key="4">
    <source>
        <dbReference type="Proteomes" id="UP000306602"/>
    </source>
</evidence>
<keyword evidence="1" id="KW-0472">Membrane</keyword>
<dbReference type="OrthoDB" id="7173339at2"/>
<feature type="domain" description="Ancillary SecYEG translocon subunit/Cell division coordinator CpoB TPR" evidence="2">
    <location>
        <begin position="29"/>
        <end position="131"/>
    </location>
</feature>
<organism evidence="3 4">
    <name type="scientific">Aliishimia ponticola</name>
    <dbReference type="NCBI Taxonomy" id="2499833"/>
    <lineage>
        <taxon>Bacteria</taxon>
        <taxon>Pseudomonadati</taxon>
        <taxon>Pseudomonadota</taxon>
        <taxon>Alphaproteobacteria</taxon>
        <taxon>Rhodobacterales</taxon>
        <taxon>Paracoccaceae</taxon>
        <taxon>Aliishimia</taxon>
    </lineage>
</organism>
<evidence type="ECO:0000313" key="3">
    <source>
        <dbReference type="EMBL" id="THH38252.1"/>
    </source>
</evidence>
<name>A0A4S4NFA2_9RHOB</name>
<dbReference type="EMBL" id="SRKY01000001">
    <property type="protein sequence ID" value="THH38252.1"/>
    <property type="molecule type" value="Genomic_DNA"/>
</dbReference>
<keyword evidence="1" id="KW-0812">Transmembrane</keyword>